<feature type="compositionally biased region" description="Polar residues" evidence="2">
    <location>
        <begin position="533"/>
        <end position="550"/>
    </location>
</feature>
<dbReference type="Proteomes" id="UP000006310">
    <property type="component" value="Chromosome 1"/>
</dbReference>
<feature type="compositionally biased region" description="Low complexity" evidence="2">
    <location>
        <begin position="605"/>
        <end position="614"/>
    </location>
</feature>
<dbReference type="KEGG" id="kng:KNAG_0A04320"/>
<feature type="compositionally biased region" description="Polar residues" evidence="2">
    <location>
        <begin position="1013"/>
        <end position="1022"/>
    </location>
</feature>
<evidence type="ECO:0000256" key="2">
    <source>
        <dbReference type="SAM" id="MobiDB-lite"/>
    </source>
</evidence>
<feature type="compositionally biased region" description="Low complexity" evidence="2">
    <location>
        <begin position="181"/>
        <end position="191"/>
    </location>
</feature>
<keyword evidence="4" id="KW-1185">Reference proteome</keyword>
<feature type="region of interest" description="Disordered" evidence="2">
    <location>
        <begin position="1008"/>
        <end position="1038"/>
    </location>
</feature>
<feature type="compositionally biased region" description="Basic and acidic residues" evidence="2">
    <location>
        <begin position="823"/>
        <end position="839"/>
    </location>
</feature>
<feature type="region of interest" description="Disordered" evidence="2">
    <location>
        <begin position="884"/>
        <end position="917"/>
    </location>
</feature>
<feature type="compositionally biased region" description="Basic and acidic residues" evidence="2">
    <location>
        <begin position="460"/>
        <end position="475"/>
    </location>
</feature>
<protein>
    <submittedName>
        <fullName evidence="3">Uncharacterized protein</fullName>
    </submittedName>
</protein>
<feature type="compositionally biased region" description="Polar residues" evidence="2">
    <location>
        <begin position="593"/>
        <end position="604"/>
    </location>
</feature>
<keyword evidence="1" id="KW-0175">Coiled coil</keyword>
<feature type="compositionally biased region" description="Basic and acidic residues" evidence="2">
    <location>
        <begin position="429"/>
        <end position="444"/>
    </location>
</feature>
<reference evidence="3 4" key="1">
    <citation type="journal article" date="2011" name="Proc. Natl. Acad. Sci. U.S.A.">
        <title>Evolutionary erosion of yeast sex chromosomes by mating-type switching accidents.</title>
        <authorList>
            <person name="Gordon J.L."/>
            <person name="Armisen D."/>
            <person name="Proux-Wera E."/>
            <person name="Oheigeartaigh S.S."/>
            <person name="Byrne K.P."/>
            <person name="Wolfe K.H."/>
        </authorList>
    </citation>
    <scope>NUCLEOTIDE SEQUENCE [LARGE SCALE GENOMIC DNA]</scope>
    <source>
        <strain evidence="4">ATCC MYA-139 / BCRC 22969 / CBS 8797 / CCRC 22969 / KCTC 17520 / NBRC 10181 / NCYC 3082</strain>
    </source>
</reference>
<dbReference type="HOGENOM" id="CLU_247296_0_0_1"/>
<organism evidence="3 4">
    <name type="scientific">Huiozyma naganishii (strain ATCC MYA-139 / BCRC 22969 / CBS 8797 / KCTC 17520 / NBRC 10181 / NCYC 3082 / Yp74L-3)</name>
    <name type="common">Yeast</name>
    <name type="synonym">Kazachstania naganishii</name>
    <dbReference type="NCBI Taxonomy" id="1071383"/>
    <lineage>
        <taxon>Eukaryota</taxon>
        <taxon>Fungi</taxon>
        <taxon>Dikarya</taxon>
        <taxon>Ascomycota</taxon>
        <taxon>Saccharomycotina</taxon>
        <taxon>Saccharomycetes</taxon>
        <taxon>Saccharomycetales</taxon>
        <taxon>Saccharomycetaceae</taxon>
        <taxon>Huiozyma</taxon>
    </lineage>
</organism>
<feature type="compositionally biased region" description="Low complexity" evidence="2">
    <location>
        <begin position="755"/>
        <end position="769"/>
    </location>
</feature>
<feature type="compositionally biased region" description="Polar residues" evidence="2">
    <location>
        <begin position="314"/>
        <end position="328"/>
    </location>
</feature>
<feature type="coiled-coil region" evidence="1">
    <location>
        <begin position="1200"/>
        <end position="1276"/>
    </location>
</feature>
<feature type="compositionally biased region" description="Basic and acidic residues" evidence="2">
    <location>
        <begin position="167"/>
        <end position="178"/>
    </location>
</feature>
<feature type="region of interest" description="Disordered" evidence="2">
    <location>
        <begin position="714"/>
        <end position="769"/>
    </location>
</feature>
<feature type="compositionally biased region" description="Low complexity" evidence="2">
    <location>
        <begin position="10"/>
        <end position="20"/>
    </location>
</feature>
<dbReference type="OMA" id="NSQRAFF"/>
<accession>J7REX1</accession>
<feature type="region of interest" description="Disordered" evidence="2">
    <location>
        <begin position="1"/>
        <end position="148"/>
    </location>
</feature>
<feature type="region of interest" description="Disordered" evidence="2">
    <location>
        <begin position="167"/>
        <end position="192"/>
    </location>
</feature>
<feature type="region of interest" description="Disordered" evidence="2">
    <location>
        <begin position="408"/>
        <end position="656"/>
    </location>
</feature>
<evidence type="ECO:0000256" key="1">
    <source>
        <dbReference type="SAM" id="Coils"/>
    </source>
</evidence>
<feature type="compositionally biased region" description="Polar residues" evidence="2">
    <location>
        <begin position="478"/>
        <end position="526"/>
    </location>
</feature>
<evidence type="ECO:0000313" key="3">
    <source>
        <dbReference type="EMBL" id="CCK68108.1"/>
    </source>
</evidence>
<feature type="compositionally biased region" description="Polar residues" evidence="2">
    <location>
        <begin position="808"/>
        <end position="822"/>
    </location>
</feature>
<feature type="region of interest" description="Disordered" evidence="2">
    <location>
        <begin position="284"/>
        <end position="333"/>
    </location>
</feature>
<evidence type="ECO:0000313" key="4">
    <source>
        <dbReference type="Proteomes" id="UP000006310"/>
    </source>
</evidence>
<feature type="compositionally biased region" description="Polar residues" evidence="2">
    <location>
        <begin position="46"/>
        <end position="72"/>
    </location>
</feature>
<gene>
    <name evidence="3" type="primary">KNAG0A04320</name>
    <name evidence="3" type="ordered locus">KNAG_0A04320</name>
</gene>
<dbReference type="EMBL" id="HE978314">
    <property type="protein sequence ID" value="CCK68108.1"/>
    <property type="molecule type" value="Genomic_DNA"/>
</dbReference>
<reference evidence="4" key="2">
    <citation type="submission" date="2012-08" db="EMBL/GenBank/DDBJ databases">
        <title>Genome sequence of Kazachstania naganishii.</title>
        <authorList>
            <person name="Gordon J.L."/>
            <person name="Armisen D."/>
            <person name="Proux-Wera E."/>
            <person name="OhEigeartaigh S.S."/>
            <person name="Byrne K.P."/>
            <person name="Wolfe K.H."/>
        </authorList>
    </citation>
    <scope>NUCLEOTIDE SEQUENCE [LARGE SCALE GENOMIC DNA]</scope>
    <source>
        <strain evidence="4">ATCC MYA-139 / BCRC 22969 / CBS 8797 / CCRC 22969 / KCTC 17520 / NBRC 10181 / NCYC 3082</strain>
    </source>
</reference>
<feature type="compositionally biased region" description="Basic and acidic residues" evidence="2">
    <location>
        <begin position="87"/>
        <end position="101"/>
    </location>
</feature>
<dbReference type="OrthoDB" id="4070718at2759"/>
<feature type="compositionally biased region" description="Polar residues" evidence="2">
    <location>
        <begin position="628"/>
        <end position="648"/>
    </location>
</feature>
<dbReference type="GeneID" id="34523743"/>
<feature type="compositionally biased region" description="Low complexity" evidence="2">
    <location>
        <begin position="292"/>
        <end position="306"/>
    </location>
</feature>
<feature type="compositionally biased region" description="Basic and acidic residues" evidence="2">
    <location>
        <begin position="569"/>
        <end position="587"/>
    </location>
</feature>
<sequence>MSNRRKPSRWRGQSSSRGSQNCYRTDDFYNNRPHRPIIKKDDGSLGISSENNYSYPQRSNHRYNSNGNTGWNSGYRYKQPGPKVRRYNSEHSKSFSSHFRDEDDGLTGDMRSSTPDNDDVLPDYRQSPDHFTEPQNKVRRMNRNEKSNTNPLVICTKRVDYKINEQEERNTTINDSHRRYSSGLSGSESVSDTNLADGSAFRFRHGPSDFSKAKERHYRDYENETEEKMDDGNNPRGLKTSLLNRYDESTNSFYSQPVHNTTNGQFAEDRNQTTERINGVAHFSKTPTTQGNLNSENLNHHSSPSSDILKSPENGGNVTTPSLSTPQGRSGMEVADKATPTTLEDDHSVVEGSESKELLKTSAESTTCVSKIPMPAPEHIQDIKESLNRPITAASIDPVEVVAVQHESNDVPIGENKDAPLTSPPGNGEKVETQLTEKTERDVEGNTDNATDELPNAGMNKEKRSTLIESGKERTAVVPTSSSDSLTDQNPNLHNKKTNSSSLQLKRKGSFSTDTKFKMDTSTTSPHEIGKTIGTSTHSDGRYVTNTLDVPNTRKDSQLTQADSPGDVHVVEERDPPGKWKEEEHSYMPESVYLNSSSSMPQKDSTNSGSTTGEETLKDHSVKKINLAASQVKGQEPPQTKHSQSHSSDFCMGSDILSHYQGQSNSLQDTSTPAFQPALSSATTERQLMMERSTGSVPSQIETLTTTTELNISTKEDKKSFEPVTPLQTDSKVSLSTEKRTEAQLEAGGNGVILPKSTNNSPHSKSSSPVIDMVKSNLQVGKRPVFESDEDRKAVIDCKRVQSTNSDLLVSNTSPTSRTNNEVPEKKALQQMNGEKKELSSIANDTIQAEQKEKQDALVNFETAGNLVPVISKEVLTSGDTIGKKKETTKDTPRVSTVEAPVSDLGADTPSKSPTAKEQNEKYIEPLIVGSKEAEVQQYTVSLQGEISKTINDDDYTQRENTALNKSSTLDISGEKSVLYDRDSVTEKLGLLDVNIVKEGGREQMLMPREGQADTTSPTQSTIRRDEDSTSPNDQSIFVGRNNLPAIIGRSGDGLKTSSDAESVETAKLGAINKTSTFKIEKLESKVKKLRKTRKLLEGHVSTLSEDIINYEKRLTGALGKLDYLNKTNNDLLKSYNTLCFKMTDHLSDTRVSFAENKQHPCPVSVEEIKEVSAPVSDTDSGDSVTNLLDNKIIRRISEFEILELEVSEKQKTLLNEEAEDLQVSSESPFLKQLKERLIETEKKMIDTQKLMDTRVLNLNNMVVQLSRRKFELEKELASHKQYLVKTSTYIEKMSEEMQKKKAATTDDGTVLLLKQELKKEKEMNKNLRVLIDSNNVTTSKQMQVLTQHLNDVSLKFNILSNTYRQLFEEYTVQKSKLRLLRQTGKQMETTQRDLEDTITKQEGTIKSLSSSDRDHTLDKTAIFWKKMYETVRSEKDAEKSKWQAEVARLHKYYNNALGERESAVKKPSEVSSVGETEPAHSIKPQTLTLFMKNNNLNNKDIPVLKSSFDLVPHYSNLIPSTQEPEQKSG</sequence>
<dbReference type="RefSeq" id="XP_022462354.1">
    <property type="nucleotide sequence ID" value="XM_022608641.1"/>
</dbReference>
<proteinExistence type="predicted"/>
<feature type="compositionally biased region" description="Polar residues" evidence="2">
    <location>
        <begin position="726"/>
        <end position="736"/>
    </location>
</feature>
<name>J7REX1_HUIN7</name>
<feature type="region of interest" description="Disordered" evidence="2">
    <location>
        <begin position="808"/>
        <end position="839"/>
    </location>
</feature>
<feature type="compositionally biased region" description="Basic and acidic residues" evidence="2">
    <location>
        <begin position="884"/>
        <end position="893"/>
    </location>
</feature>